<name>A0AC34RSZ4_9BILA</name>
<evidence type="ECO:0000313" key="2">
    <source>
        <dbReference type="WBParaSite" id="JU765_v2.g9703.t1"/>
    </source>
</evidence>
<evidence type="ECO:0000313" key="1">
    <source>
        <dbReference type="Proteomes" id="UP000887576"/>
    </source>
</evidence>
<proteinExistence type="predicted"/>
<protein>
    <submittedName>
        <fullName evidence="2">Uncharacterized protein</fullName>
    </submittedName>
</protein>
<reference evidence="2" key="1">
    <citation type="submission" date="2022-11" db="UniProtKB">
        <authorList>
            <consortium name="WormBaseParasite"/>
        </authorList>
    </citation>
    <scope>IDENTIFICATION</scope>
</reference>
<accession>A0AC34RSZ4</accession>
<dbReference type="Proteomes" id="UP000887576">
    <property type="component" value="Unplaced"/>
</dbReference>
<dbReference type="WBParaSite" id="JU765_v2.g9703.t1">
    <property type="protein sequence ID" value="JU765_v2.g9703.t1"/>
    <property type="gene ID" value="JU765_v2.g9703"/>
</dbReference>
<organism evidence="1 2">
    <name type="scientific">Panagrolaimus sp. JU765</name>
    <dbReference type="NCBI Taxonomy" id="591449"/>
    <lineage>
        <taxon>Eukaryota</taxon>
        <taxon>Metazoa</taxon>
        <taxon>Ecdysozoa</taxon>
        <taxon>Nematoda</taxon>
        <taxon>Chromadorea</taxon>
        <taxon>Rhabditida</taxon>
        <taxon>Tylenchina</taxon>
        <taxon>Panagrolaimomorpha</taxon>
        <taxon>Panagrolaimoidea</taxon>
        <taxon>Panagrolaimidae</taxon>
        <taxon>Panagrolaimus</taxon>
    </lineage>
</organism>
<sequence>MCLPRRGRGSKNPGLTDFQSRNGSGASPSSLKSSKLSKSTCSTISNDSQKSLIDAPLIPGFVVTKNRSVIVWHFPYHISQSRLAGRETPSSACSIICVSLAEIIFRNGIKMPTWENEIFIDNDSKDIISSKKKEKYLLPSRIYFAMINAMIDGNHICDPVIEKQKSDLFNIPTALEMTKNQMAEVAFVTSKDNIGNAFLLVYSAIKSVIKHELTSSWNQLFFLLLLVERCVLIIYQKETDTIVVLDSHTHKEIGAMVILGSVKNLAYFCEYFLIRLFPEACHLKPYQLKFEMSLIHFRGSIHEKDCPLNIDEIQQNNLIAAIPRSLRNQIFSQMEKYMREHAKTILPKITTKQQICKKKKVKINN</sequence>